<evidence type="ECO:0000313" key="3">
    <source>
        <dbReference type="Proteomes" id="UP000244005"/>
    </source>
</evidence>
<feature type="region of interest" description="Disordered" evidence="1">
    <location>
        <begin position="79"/>
        <end position="98"/>
    </location>
</feature>
<accession>A0A2R6X7N2</accession>
<dbReference type="PANTHER" id="PTHR40429:SF1">
    <property type="entry name" value="FLAGELLAR ASSOCIATED PROTEIN"/>
    <property type="match status" value="1"/>
</dbReference>
<dbReference type="OrthoDB" id="10268234at2759"/>
<reference evidence="2" key="2">
    <citation type="submission" date="2017-12" db="EMBL/GenBank/DDBJ databases">
        <title>WGS assembly of Marchantia polymorpha.</title>
        <authorList>
            <person name="Bowman J.L."/>
            <person name="Kohchi T."/>
            <person name="Yamato K.T."/>
            <person name="Jenkins J."/>
            <person name="Shu S."/>
            <person name="Ishizaki K."/>
            <person name="Yamaoka S."/>
            <person name="Nishihama R."/>
            <person name="Nakamura Y."/>
            <person name="Berger F."/>
            <person name="Adam C."/>
            <person name="Aki S.S."/>
            <person name="Althoff F."/>
            <person name="Araki T."/>
            <person name="Arteaga-Vazquez M.A."/>
            <person name="Balasubrmanian S."/>
            <person name="Bauer D."/>
            <person name="Boehm C.R."/>
            <person name="Briginshaw L."/>
            <person name="Caballero-Perez J."/>
            <person name="Catarino B."/>
            <person name="Chen F."/>
            <person name="Chiyoda S."/>
            <person name="Chovatia M."/>
            <person name="Davies K.M."/>
            <person name="Delmans M."/>
            <person name="Demura T."/>
            <person name="Dierschke T."/>
            <person name="Dolan L."/>
            <person name="Dorantes-Acosta A.E."/>
            <person name="Eklund D.M."/>
            <person name="Florent S.N."/>
            <person name="Flores-Sandoval E."/>
            <person name="Fujiyama A."/>
            <person name="Fukuzawa H."/>
            <person name="Galik B."/>
            <person name="Grimanelli D."/>
            <person name="Grimwood J."/>
            <person name="Grossniklaus U."/>
            <person name="Hamada T."/>
            <person name="Haseloff J."/>
            <person name="Hetherington A.J."/>
            <person name="Higo A."/>
            <person name="Hirakawa Y."/>
            <person name="Hundley H.N."/>
            <person name="Ikeda Y."/>
            <person name="Inoue K."/>
            <person name="Inoue S."/>
            <person name="Ishida S."/>
            <person name="Jia Q."/>
            <person name="Kakita M."/>
            <person name="Kanazawa T."/>
            <person name="Kawai Y."/>
            <person name="Kawashima T."/>
            <person name="Kennedy M."/>
            <person name="Kinose K."/>
            <person name="Kinoshita T."/>
            <person name="Kohara Y."/>
            <person name="Koide E."/>
            <person name="Komatsu K."/>
            <person name="Kopischke S."/>
            <person name="Kubo M."/>
            <person name="Kyozuka J."/>
            <person name="Lagercrantz U."/>
            <person name="Lin S.S."/>
            <person name="Lindquist E."/>
            <person name="Lipzen A.M."/>
            <person name="Lu C."/>
            <person name="Luna E.D."/>
            <person name="Martienssen R.A."/>
            <person name="Minamino N."/>
            <person name="Mizutani M."/>
            <person name="Mizutani M."/>
            <person name="Mochizuki N."/>
            <person name="Monte I."/>
            <person name="Mosher R."/>
            <person name="Nagasaki H."/>
            <person name="Nakagami H."/>
            <person name="Naramoto S."/>
            <person name="Nishitani K."/>
            <person name="Ohtani M."/>
            <person name="Okamoto T."/>
            <person name="Okumura M."/>
            <person name="Phillips J."/>
            <person name="Pollak B."/>
            <person name="Reinders A."/>
            <person name="Roevekamp M."/>
            <person name="Sano R."/>
            <person name="Sawa S."/>
            <person name="Schmid M.W."/>
            <person name="Shirakawa M."/>
            <person name="Solano R."/>
            <person name="Spunde A."/>
            <person name="Suetsugu N."/>
            <person name="Sugano S."/>
            <person name="Sugiyama A."/>
            <person name="Sun R."/>
            <person name="Suzuki Y."/>
            <person name="Takenaka M."/>
            <person name="Takezawa D."/>
            <person name="Tomogane H."/>
            <person name="Tsuzuki M."/>
            <person name="Ueda T."/>
            <person name="Umeda M."/>
            <person name="Ward J.M."/>
            <person name="Watanabe Y."/>
            <person name="Yazaki K."/>
            <person name="Yokoyama R."/>
            <person name="Yoshitake Y."/>
            <person name="Yotsui I."/>
            <person name="Zachgo S."/>
            <person name="Schmutz J."/>
        </authorList>
    </citation>
    <scope>NUCLEOTIDE SEQUENCE [LARGE SCALE GENOMIC DNA]</scope>
    <source>
        <strain evidence="2">Tak-1</strain>
    </source>
</reference>
<proteinExistence type="predicted"/>
<gene>
    <name evidence="2" type="ORF">MARPO_0031s0087</name>
</gene>
<dbReference type="PANTHER" id="PTHR40429">
    <property type="entry name" value="FLAGELLAR ASSOCIATED PROTEIN"/>
    <property type="match status" value="1"/>
</dbReference>
<protein>
    <submittedName>
        <fullName evidence="2">Uncharacterized protein</fullName>
    </submittedName>
</protein>
<organism evidence="2 3">
    <name type="scientific">Marchantia polymorpha</name>
    <name type="common">Common liverwort</name>
    <name type="synonym">Marchantia aquatica</name>
    <dbReference type="NCBI Taxonomy" id="3197"/>
    <lineage>
        <taxon>Eukaryota</taxon>
        <taxon>Viridiplantae</taxon>
        <taxon>Streptophyta</taxon>
        <taxon>Embryophyta</taxon>
        <taxon>Marchantiophyta</taxon>
        <taxon>Marchantiopsida</taxon>
        <taxon>Marchantiidae</taxon>
        <taxon>Marchantiales</taxon>
        <taxon>Marchantiaceae</taxon>
        <taxon>Marchantia</taxon>
    </lineage>
</organism>
<keyword evidence="3" id="KW-1185">Reference proteome</keyword>
<name>A0A2R6X7N2_MARPO</name>
<evidence type="ECO:0000256" key="1">
    <source>
        <dbReference type="SAM" id="MobiDB-lite"/>
    </source>
</evidence>
<evidence type="ECO:0000313" key="2">
    <source>
        <dbReference type="EMBL" id="PTQ42115.1"/>
    </source>
</evidence>
<dbReference type="AlphaFoldDB" id="A0A2R6X7N2"/>
<dbReference type="EMBL" id="KZ772703">
    <property type="protein sequence ID" value="PTQ42115.1"/>
    <property type="molecule type" value="Genomic_DNA"/>
</dbReference>
<dbReference type="Proteomes" id="UP000244005">
    <property type="component" value="Unassembled WGS sequence"/>
</dbReference>
<sequence length="122" mass="14320">MAALYQRNFDHRFFNPPLRQGFRRRYLHSGFGEQVESPKFTFPQTGTRKDDLDIHDNRVCVTKQIDKFKPDHCSPGPAVFLHNGSMGDQERSEKTNPVYCRFGKEPRFREIKQTPGPGHYDY</sequence>
<dbReference type="EMBL" id="KZ772703">
    <property type="protein sequence ID" value="PTQ42114.1"/>
    <property type="molecule type" value="Genomic_DNA"/>
</dbReference>
<dbReference type="Gramene" id="Mp2g04310.2">
    <property type="protein sequence ID" value="Mp2g04310.2.cds"/>
    <property type="gene ID" value="Mp2g04310"/>
</dbReference>
<dbReference type="Gramene" id="Mp2g04310.1">
    <property type="protein sequence ID" value="Mp2g04310.1.cds"/>
    <property type="gene ID" value="Mp2g04310"/>
</dbReference>
<reference evidence="3" key="1">
    <citation type="journal article" date="2017" name="Cell">
        <title>Insights into land plant evolution garnered from the Marchantia polymorpha genome.</title>
        <authorList>
            <person name="Bowman J.L."/>
            <person name="Kohchi T."/>
            <person name="Yamato K.T."/>
            <person name="Jenkins J."/>
            <person name="Shu S."/>
            <person name="Ishizaki K."/>
            <person name="Yamaoka S."/>
            <person name="Nishihama R."/>
            <person name="Nakamura Y."/>
            <person name="Berger F."/>
            <person name="Adam C."/>
            <person name="Aki S.S."/>
            <person name="Althoff F."/>
            <person name="Araki T."/>
            <person name="Arteaga-Vazquez M.A."/>
            <person name="Balasubrmanian S."/>
            <person name="Barry K."/>
            <person name="Bauer D."/>
            <person name="Boehm C.R."/>
            <person name="Briginshaw L."/>
            <person name="Caballero-Perez J."/>
            <person name="Catarino B."/>
            <person name="Chen F."/>
            <person name="Chiyoda S."/>
            <person name="Chovatia M."/>
            <person name="Davies K.M."/>
            <person name="Delmans M."/>
            <person name="Demura T."/>
            <person name="Dierschke T."/>
            <person name="Dolan L."/>
            <person name="Dorantes-Acosta A.E."/>
            <person name="Eklund D.M."/>
            <person name="Florent S.N."/>
            <person name="Flores-Sandoval E."/>
            <person name="Fujiyama A."/>
            <person name="Fukuzawa H."/>
            <person name="Galik B."/>
            <person name="Grimanelli D."/>
            <person name="Grimwood J."/>
            <person name="Grossniklaus U."/>
            <person name="Hamada T."/>
            <person name="Haseloff J."/>
            <person name="Hetherington A.J."/>
            <person name="Higo A."/>
            <person name="Hirakawa Y."/>
            <person name="Hundley H.N."/>
            <person name="Ikeda Y."/>
            <person name="Inoue K."/>
            <person name="Inoue S.I."/>
            <person name="Ishida S."/>
            <person name="Jia Q."/>
            <person name="Kakita M."/>
            <person name="Kanazawa T."/>
            <person name="Kawai Y."/>
            <person name="Kawashima T."/>
            <person name="Kennedy M."/>
            <person name="Kinose K."/>
            <person name="Kinoshita T."/>
            <person name="Kohara Y."/>
            <person name="Koide E."/>
            <person name="Komatsu K."/>
            <person name="Kopischke S."/>
            <person name="Kubo M."/>
            <person name="Kyozuka J."/>
            <person name="Lagercrantz U."/>
            <person name="Lin S.S."/>
            <person name="Lindquist E."/>
            <person name="Lipzen A.M."/>
            <person name="Lu C.W."/>
            <person name="De Luna E."/>
            <person name="Martienssen R.A."/>
            <person name="Minamino N."/>
            <person name="Mizutani M."/>
            <person name="Mizutani M."/>
            <person name="Mochizuki N."/>
            <person name="Monte I."/>
            <person name="Mosher R."/>
            <person name="Nagasaki H."/>
            <person name="Nakagami H."/>
            <person name="Naramoto S."/>
            <person name="Nishitani K."/>
            <person name="Ohtani M."/>
            <person name="Okamoto T."/>
            <person name="Okumura M."/>
            <person name="Phillips J."/>
            <person name="Pollak B."/>
            <person name="Reinders A."/>
            <person name="Rovekamp M."/>
            <person name="Sano R."/>
            <person name="Sawa S."/>
            <person name="Schmid M.W."/>
            <person name="Shirakawa M."/>
            <person name="Solano R."/>
            <person name="Spunde A."/>
            <person name="Suetsugu N."/>
            <person name="Sugano S."/>
            <person name="Sugiyama A."/>
            <person name="Sun R."/>
            <person name="Suzuki Y."/>
            <person name="Takenaka M."/>
            <person name="Takezawa D."/>
            <person name="Tomogane H."/>
            <person name="Tsuzuki M."/>
            <person name="Ueda T."/>
            <person name="Umeda M."/>
            <person name="Ward J.M."/>
            <person name="Watanabe Y."/>
            <person name="Yazaki K."/>
            <person name="Yokoyama R."/>
            <person name="Yoshitake Y."/>
            <person name="Yotsui I."/>
            <person name="Zachgo S."/>
            <person name="Schmutz J."/>
        </authorList>
    </citation>
    <scope>NUCLEOTIDE SEQUENCE [LARGE SCALE GENOMIC DNA]</scope>
    <source>
        <strain evidence="3">Tak-1</strain>
    </source>
</reference>